<name>A0AA38FAM9_TAXCH</name>
<keyword evidence="3" id="KW-1185">Reference proteome</keyword>
<feature type="compositionally biased region" description="Low complexity" evidence="1">
    <location>
        <begin position="945"/>
        <end position="958"/>
    </location>
</feature>
<feature type="region of interest" description="Disordered" evidence="1">
    <location>
        <begin position="412"/>
        <end position="462"/>
    </location>
</feature>
<feature type="compositionally biased region" description="Polar residues" evidence="1">
    <location>
        <begin position="439"/>
        <end position="453"/>
    </location>
</feature>
<accession>A0AA38FAM9</accession>
<evidence type="ECO:0000313" key="2">
    <source>
        <dbReference type="EMBL" id="KAH9295538.1"/>
    </source>
</evidence>
<feature type="region of interest" description="Disordered" evidence="1">
    <location>
        <begin position="858"/>
        <end position="878"/>
    </location>
</feature>
<feature type="region of interest" description="Disordered" evidence="1">
    <location>
        <begin position="913"/>
        <end position="959"/>
    </location>
</feature>
<feature type="compositionally biased region" description="Basic residues" evidence="1">
    <location>
        <begin position="931"/>
        <end position="944"/>
    </location>
</feature>
<dbReference type="AlphaFoldDB" id="A0AA38FAM9"/>
<feature type="non-terminal residue" evidence="2">
    <location>
        <position position="1047"/>
    </location>
</feature>
<protein>
    <submittedName>
        <fullName evidence="2">Uncharacterized protein</fullName>
    </submittedName>
</protein>
<feature type="compositionally biased region" description="Polar residues" evidence="1">
    <location>
        <begin position="416"/>
        <end position="430"/>
    </location>
</feature>
<dbReference type="EMBL" id="JAHRHJ020000011">
    <property type="protein sequence ID" value="KAH9295538.1"/>
    <property type="molecule type" value="Genomic_DNA"/>
</dbReference>
<evidence type="ECO:0000313" key="3">
    <source>
        <dbReference type="Proteomes" id="UP000824469"/>
    </source>
</evidence>
<sequence length="1047" mass="112418">MASSGTPNLFERTDLEIAKLQSILENPTTVGQYKAHCKKILVDLRRIETSLKTYNPFDSESIKKFMDSLKSSVSGDVGYNEITSRLSDKEVVKRSCWSFYADKRKIRAYYVNKCSCPLCAPLIYPRFVASQGQFPNNDQLPLYFIMMLHAEVHLNLKVNYLDIPSYLGQGRGRISHRKAYRKEGAPAVVDVRQLVPRPQPFLSGFQDVATPVVMTAHEAAIEGLAGIARETQLISSDRVGQYLQRRDTSSGGGSSTSDARSEVYTRASLISPDDFELVTDPAQARRLGRIMAADLLRAYEVIARHCSIPLSGVLDFIEQSGSVSSSQGTTAAATDRLPIAGIVTPDVQHISVPASAPVCGASQPTPSTRVTYTQLLTEHNMDLDVPGLSQLGLVGDIFAGVEVVDDNPIHLETCSAEGSTGQRSTHSVDTPNIRPGTDTEGSTGQRSTHSVDTPNIRPGTDTEVINYNATHTPLPAAFIPEAESSPVPAGSKRKRIEPSASSIDRFHSRARGEVKVLSVPPVDVLQTLERFVEASNHHFATLESRLDIFASTLHVLASSRSPNAASTPVVGALVTPNVASTPAVNAHTAGCAPSPSKAPTLATFGASNAHVGNILLAPDASNKAATTFVLSLAPDASNKAVPVPSETMGTFSEHVHAIPEAVNNLHQTSIVVNTSNIVQDVDMPDVPLPNVETPTKPASNFPVQIQLLVNKAFAEFKRLSLISESSKDFLIKLQGFKSSGILPKNLHVKAPKISVNDLESNASLSLKLDSIQVDANHLFLDAYIDALTKAHANHDSSILQSVENFNSTLLGACVAIKHLPLLSQFSIASDEWHSAATREFHSLCNNFQIDHSLKRATRKQAESIRQQSQDDVLGDSDSLPTDATISSLINEKMNAKFGGILKELQDIRSMLGKSSPALPQNAPKVPPNKATNKHKNKKNKKKKAPNPNLNPSAPLATNKSSACVDQPLHQPLISEPKNGPAAKNGIPLNATLAASGPLLSKPNSTPLLNKINAPSAGHSTSSSRGRNNGRIRGHGRGSSSHKGKSPH</sequence>
<dbReference type="Proteomes" id="UP000824469">
    <property type="component" value="Unassembled WGS sequence"/>
</dbReference>
<feature type="compositionally biased region" description="Basic residues" evidence="1">
    <location>
        <begin position="1027"/>
        <end position="1047"/>
    </location>
</feature>
<comment type="caution">
    <text evidence="2">The sequence shown here is derived from an EMBL/GenBank/DDBJ whole genome shotgun (WGS) entry which is preliminary data.</text>
</comment>
<proteinExistence type="predicted"/>
<organism evidence="2 3">
    <name type="scientific">Taxus chinensis</name>
    <name type="common">Chinese yew</name>
    <name type="synonym">Taxus wallichiana var. chinensis</name>
    <dbReference type="NCBI Taxonomy" id="29808"/>
    <lineage>
        <taxon>Eukaryota</taxon>
        <taxon>Viridiplantae</taxon>
        <taxon>Streptophyta</taxon>
        <taxon>Embryophyta</taxon>
        <taxon>Tracheophyta</taxon>
        <taxon>Spermatophyta</taxon>
        <taxon>Pinopsida</taxon>
        <taxon>Pinidae</taxon>
        <taxon>Conifers II</taxon>
        <taxon>Cupressales</taxon>
        <taxon>Taxaceae</taxon>
        <taxon>Taxus</taxon>
    </lineage>
</organism>
<feature type="region of interest" description="Disordered" evidence="1">
    <location>
        <begin position="994"/>
        <end position="1047"/>
    </location>
</feature>
<feature type="compositionally biased region" description="Low complexity" evidence="1">
    <location>
        <begin position="1017"/>
        <end position="1026"/>
    </location>
</feature>
<evidence type="ECO:0000256" key="1">
    <source>
        <dbReference type="SAM" id="MobiDB-lite"/>
    </source>
</evidence>
<gene>
    <name evidence="2" type="ORF">KI387_039126</name>
</gene>
<reference evidence="2 3" key="1">
    <citation type="journal article" date="2021" name="Nat. Plants">
        <title>The Taxus genome provides insights into paclitaxel biosynthesis.</title>
        <authorList>
            <person name="Xiong X."/>
            <person name="Gou J."/>
            <person name="Liao Q."/>
            <person name="Li Y."/>
            <person name="Zhou Q."/>
            <person name="Bi G."/>
            <person name="Li C."/>
            <person name="Du R."/>
            <person name="Wang X."/>
            <person name="Sun T."/>
            <person name="Guo L."/>
            <person name="Liang H."/>
            <person name="Lu P."/>
            <person name="Wu Y."/>
            <person name="Zhang Z."/>
            <person name="Ro D.K."/>
            <person name="Shang Y."/>
            <person name="Huang S."/>
            <person name="Yan J."/>
        </authorList>
    </citation>
    <scope>NUCLEOTIDE SEQUENCE [LARGE SCALE GENOMIC DNA]</scope>
    <source>
        <strain evidence="2">Ta-2019</strain>
    </source>
</reference>